<sequence>MSDPRISLKQPWLAGILAFLLPGAGHLYQGRFFKAAIYSVCILGLFFTGMAVAGWQAVQPPTQDAVKQRKATALLKYGAQSAVGAPALFGLLQRERYYNNANVPATSLTSPLSAPFEGVASFQDDAGNHAGEVTGTIFLEPSPEQFGKRSITGRFVGQLSGQPIEFQLSSHVQLARPIEANPRRALAAGIISTRDGRPSELGHLSGSIPRSFWNWVEVPMDDAEEQGLHGRLGKYHELAMVFTWVAGLLNILAIWDAVEGPAYGYGDEQPEPADPPPTPE</sequence>
<dbReference type="EMBL" id="FOQD01000011">
    <property type="protein sequence ID" value="SFI67001.1"/>
    <property type="molecule type" value="Genomic_DNA"/>
</dbReference>
<evidence type="ECO:0000313" key="4">
    <source>
        <dbReference type="Proteomes" id="UP000199518"/>
    </source>
</evidence>
<dbReference type="InterPro" id="IPR046499">
    <property type="entry name" value="DUF6677"/>
</dbReference>
<dbReference type="RefSeq" id="WP_092051563.1">
    <property type="nucleotide sequence ID" value="NZ_FOQD01000011.1"/>
</dbReference>
<evidence type="ECO:0000313" key="3">
    <source>
        <dbReference type="EMBL" id="SFI67001.1"/>
    </source>
</evidence>
<dbReference type="AlphaFoldDB" id="A0A1I3K3B4"/>
<evidence type="ECO:0000256" key="1">
    <source>
        <dbReference type="SAM" id="Phobius"/>
    </source>
</evidence>
<dbReference type="Proteomes" id="UP000199518">
    <property type="component" value="Unassembled WGS sequence"/>
</dbReference>
<keyword evidence="1" id="KW-0812">Transmembrane</keyword>
<reference evidence="4" key="1">
    <citation type="submission" date="2016-10" db="EMBL/GenBank/DDBJ databases">
        <authorList>
            <person name="Varghese N."/>
            <person name="Submissions S."/>
        </authorList>
    </citation>
    <scope>NUCLEOTIDE SEQUENCE [LARGE SCALE GENOMIC DNA]</scope>
    <source>
        <strain evidence="4">DSM 26348</strain>
    </source>
</reference>
<evidence type="ECO:0000259" key="2">
    <source>
        <dbReference type="Pfam" id="PF20382"/>
    </source>
</evidence>
<organism evidence="3 4">
    <name type="scientific">Planctomicrobium piriforme</name>
    <dbReference type="NCBI Taxonomy" id="1576369"/>
    <lineage>
        <taxon>Bacteria</taxon>
        <taxon>Pseudomonadati</taxon>
        <taxon>Planctomycetota</taxon>
        <taxon>Planctomycetia</taxon>
        <taxon>Planctomycetales</taxon>
        <taxon>Planctomycetaceae</taxon>
        <taxon>Planctomicrobium</taxon>
    </lineage>
</organism>
<feature type="transmembrane region" description="Helical" evidence="1">
    <location>
        <begin position="12"/>
        <end position="29"/>
    </location>
</feature>
<keyword evidence="1" id="KW-1133">Transmembrane helix</keyword>
<accession>A0A1I3K3B4</accession>
<keyword evidence="4" id="KW-1185">Reference proteome</keyword>
<protein>
    <recommendedName>
        <fullName evidence="2">DUF6677 domain-containing protein</fullName>
    </recommendedName>
</protein>
<feature type="transmembrane region" description="Helical" evidence="1">
    <location>
        <begin position="35"/>
        <end position="58"/>
    </location>
</feature>
<dbReference type="Pfam" id="PF20382">
    <property type="entry name" value="DUF6677"/>
    <property type="match status" value="1"/>
</dbReference>
<keyword evidence="1" id="KW-0472">Membrane</keyword>
<feature type="transmembrane region" description="Helical" evidence="1">
    <location>
        <begin position="238"/>
        <end position="255"/>
    </location>
</feature>
<dbReference type="STRING" id="1576369.SAMN05421753_111105"/>
<gene>
    <name evidence="3" type="ORF">SAMN05421753_111105</name>
</gene>
<name>A0A1I3K3B4_9PLAN</name>
<proteinExistence type="predicted"/>
<feature type="domain" description="DUF6677" evidence="2">
    <location>
        <begin position="14"/>
        <end position="262"/>
    </location>
</feature>
<dbReference type="OrthoDB" id="281398at2"/>